<dbReference type="InterPro" id="IPR020846">
    <property type="entry name" value="MFS_dom"/>
</dbReference>
<feature type="transmembrane region" description="Helical" evidence="6">
    <location>
        <begin position="45"/>
        <end position="63"/>
    </location>
</feature>
<dbReference type="SUPFAM" id="SSF103473">
    <property type="entry name" value="MFS general substrate transporter"/>
    <property type="match status" value="1"/>
</dbReference>
<keyword evidence="2" id="KW-0813">Transport</keyword>
<protein>
    <submittedName>
        <fullName evidence="8">Putative major facilitator family transporter</fullName>
    </submittedName>
</protein>
<feature type="transmembrane region" description="Helical" evidence="6">
    <location>
        <begin position="127"/>
        <end position="150"/>
    </location>
</feature>
<evidence type="ECO:0000256" key="1">
    <source>
        <dbReference type="ARBA" id="ARBA00004651"/>
    </source>
</evidence>
<dbReference type="InterPro" id="IPR036259">
    <property type="entry name" value="MFS_trans_sf"/>
</dbReference>
<dbReference type="PANTHER" id="PTHR23523:SF2">
    <property type="entry name" value="2-NITROIMIDAZOLE TRANSPORTER"/>
    <property type="match status" value="1"/>
</dbReference>
<evidence type="ECO:0000256" key="6">
    <source>
        <dbReference type="SAM" id="Phobius"/>
    </source>
</evidence>
<dbReference type="PROSITE" id="PS50850">
    <property type="entry name" value="MFS"/>
    <property type="match status" value="1"/>
</dbReference>
<evidence type="ECO:0000256" key="3">
    <source>
        <dbReference type="ARBA" id="ARBA00022692"/>
    </source>
</evidence>
<comment type="subcellular location">
    <subcellularLocation>
        <location evidence="1">Cell membrane</location>
        <topology evidence="1">Multi-pass membrane protein</topology>
    </subcellularLocation>
</comment>
<name>A0A0B7GRW9_STRSA</name>
<dbReference type="CDD" id="cd17339">
    <property type="entry name" value="MFS_NIMT_CynX_like"/>
    <property type="match status" value="1"/>
</dbReference>
<feature type="transmembrane region" description="Helical" evidence="6">
    <location>
        <begin position="75"/>
        <end position="92"/>
    </location>
</feature>
<keyword evidence="4 6" id="KW-1133">Transmembrane helix</keyword>
<dbReference type="InterPro" id="IPR011701">
    <property type="entry name" value="MFS"/>
</dbReference>
<feature type="transmembrane region" description="Helical" evidence="6">
    <location>
        <begin position="295"/>
        <end position="317"/>
    </location>
</feature>
<feature type="transmembrane region" description="Helical" evidence="6">
    <location>
        <begin position="338"/>
        <end position="355"/>
    </location>
</feature>
<feature type="transmembrane region" description="Helical" evidence="6">
    <location>
        <begin position="156"/>
        <end position="177"/>
    </location>
</feature>
<gene>
    <name evidence="8" type="ORF">SSV_2248</name>
</gene>
<evidence type="ECO:0000313" key="8">
    <source>
        <dbReference type="EMBL" id="CEL91515.1"/>
    </source>
</evidence>
<evidence type="ECO:0000256" key="2">
    <source>
        <dbReference type="ARBA" id="ARBA00022448"/>
    </source>
</evidence>
<reference evidence="8 9" key="1">
    <citation type="submission" date="2015-01" db="EMBL/GenBank/DDBJ databases">
        <authorList>
            <person name="Pelicic Vladimir"/>
        </authorList>
    </citation>
    <scope>NUCLEOTIDE SEQUENCE [LARGE SCALE GENOMIC DNA]</scope>
    <source>
        <strain evidence="8 9">2908</strain>
    </source>
</reference>
<keyword evidence="5 6" id="KW-0472">Membrane</keyword>
<dbReference type="AlphaFoldDB" id="A0A0B7GRW9"/>
<evidence type="ECO:0000256" key="5">
    <source>
        <dbReference type="ARBA" id="ARBA00023136"/>
    </source>
</evidence>
<feature type="transmembrane region" description="Helical" evidence="6">
    <location>
        <begin position="98"/>
        <end position="115"/>
    </location>
</feature>
<dbReference type="Pfam" id="PF07690">
    <property type="entry name" value="MFS_1"/>
    <property type="match status" value="1"/>
</dbReference>
<proteinExistence type="predicted"/>
<feature type="transmembrane region" description="Helical" evidence="6">
    <location>
        <begin position="204"/>
        <end position="226"/>
    </location>
</feature>
<dbReference type="GO" id="GO:0005886">
    <property type="term" value="C:plasma membrane"/>
    <property type="evidence" value="ECO:0007669"/>
    <property type="project" value="UniProtKB-SubCell"/>
</dbReference>
<dbReference type="GO" id="GO:0022857">
    <property type="term" value="F:transmembrane transporter activity"/>
    <property type="evidence" value="ECO:0007669"/>
    <property type="project" value="InterPro"/>
</dbReference>
<accession>A0A0B7GRW9</accession>
<organism evidence="8 9">
    <name type="scientific">Streptococcus sanguinis</name>
    <dbReference type="NCBI Taxonomy" id="1305"/>
    <lineage>
        <taxon>Bacteria</taxon>
        <taxon>Bacillati</taxon>
        <taxon>Bacillota</taxon>
        <taxon>Bacilli</taxon>
        <taxon>Lactobacillales</taxon>
        <taxon>Streptococcaceae</taxon>
        <taxon>Streptococcus</taxon>
    </lineage>
</organism>
<keyword evidence="3 6" id="KW-0812">Transmembrane</keyword>
<dbReference type="PANTHER" id="PTHR23523">
    <property type="match status" value="1"/>
</dbReference>
<evidence type="ECO:0000256" key="4">
    <source>
        <dbReference type="ARBA" id="ARBA00022989"/>
    </source>
</evidence>
<sequence length="388" mass="42013">MKKQHSKFLLPGILTVGIVLRAPFAVLPVVLGDIAKGLQVPVNSLGLLTSLPLIMFALCSAFSPRLAQKVGLEKLFTIAMIVLTLGSFIRIFNLPLLYAGTIMLGAAIAVLNVLLPNVIQANQPERIGFLTTLYITSMGLAISVMSPLAAPIVRLAGWKGLILVLTFICLLACLIWLPNSRHNHKLTSKNREQQMGSLLKNPRVWALIVFGGLQSLLFYTAITWLPTLGQLAGLSDDATGFLASIFSIISLPLAMTIPSLTTRLSAKKRLGMIALFSVTGMVGLGMLLIKTDSFIYWLILNLLIGMSVSALFPYLMVTFSLKTSTPEQTAQLSGLAQTGGYILAAFGPSLFGYSFDLFHSWTPAILILIGLAAIVTLTLFYIEKFDKI</sequence>
<feature type="transmembrane region" description="Helical" evidence="6">
    <location>
        <begin position="270"/>
        <end position="289"/>
    </location>
</feature>
<dbReference type="EMBL" id="CDMW01000001">
    <property type="protein sequence ID" value="CEL91515.1"/>
    <property type="molecule type" value="Genomic_DNA"/>
</dbReference>
<dbReference type="InterPro" id="IPR052524">
    <property type="entry name" value="MFS_Cyanate_Porter"/>
</dbReference>
<dbReference type="RefSeq" id="WP_072074846.1">
    <property type="nucleotide sequence ID" value="NZ_CDMW01000001.1"/>
</dbReference>
<dbReference type="Proteomes" id="UP000183504">
    <property type="component" value="Unassembled WGS sequence"/>
</dbReference>
<feature type="transmembrane region" description="Helical" evidence="6">
    <location>
        <begin position="238"/>
        <end position="258"/>
    </location>
</feature>
<evidence type="ECO:0000259" key="7">
    <source>
        <dbReference type="PROSITE" id="PS50850"/>
    </source>
</evidence>
<evidence type="ECO:0000313" key="9">
    <source>
        <dbReference type="Proteomes" id="UP000183504"/>
    </source>
</evidence>
<feature type="domain" description="Major facilitator superfamily (MFS) profile" evidence="7">
    <location>
        <begin position="9"/>
        <end position="387"/>
    </location>
</feature>
<feature type="transmembrane region" description="Helical" evidence="6">
    <location>
        <begin position="361"/>
        <end position="382"/>
    </location>
</feature>
<dbReference type="Gene3D" id="1.20.1250.20">
    <property type="entry name" value="MFS general substrate transporter like domains"/>
    <property type="match status" value="2"/>
</dbReference>